<evidence type="ECO:0000256" key="1">
    <source>
        <dbReference type="SAM" id="MobiDB-lite"/>
    </source>
</evidence>
<dbReference type="Proteomes" id="UP000006833">
    <property type="component" value="Chromosome"/>
</dbReference>
<keyword evidence="4" id="KW-1185">Reference proteome</keyword>
<keyword evidence="2" id="KW-0812">Transmembrane</keyword>
<dbReference type="HOGENOM" id="CLU_1583876_0_0_5"/>
<name>A8LR72_DINSH</name>
<feature type="transmembrane region" description="Helical" evidence="2">
    <location>
        <begin position="20"/>
        <end position="38"/>
    </location>
</feature>
<keyword evidence="2" id="KW-1133">Transmembrane helix</keyword>
<proteinExistence type="predicted"/>
<accession>A8LR72</accession>
<reference evidence="4" key="1">
    <citation type="journal article" date="2010" name="ISME J.">
        <title>The complete genome sequence of the algal symbiont Dinoroseobacter shibae: a hitchhiker's guide to life in the sea.</title>
        <authorList>
            <person name="Wagner-Dobler I."/>
            <person name="Ballhausen B."/>
            <person name="Berger M."/>
            <person name="Brinkhoff T."/>
            <person name="Buchholz I."/>
            <person name="Bunk B."/>
            <person name="Cypionka H."/>
            <person name="Daniel R."/>
            <person name="Drepper T."/>
            <person name="Gerdts G."/>
            <person name="Hahnke S."/>
            <person name="Han C."/>
            <person name="Jahn D."/>
            <person name="Kalhoefer D."/>
            <person name="Kiss H."/>
            <person name="Klenk H.P."/>
            <person name="Kyrpides N."/>
            <person name="Liebl W."/>
            <person name="Liesegang H."/>
            <person name="Meincke L."/>
            <person name="Pati A."/>
            <person name="Petersen J."/>
            <person name="Piekarski T."/>
            <person name="Pommerenke C."/>
            <person name="Pradella S."/>
            <person name="Pukall R."/>
            <person name="Rabus R."/>
            <person name="Stackebrandt E."/>
            <person name="Thole S."/>
            <person name="Thompson L."/>
            <person name="Tielen P."/>
            <person name="Tomasch J."/>
            <person name="von Jan M."/>
            <person name="Wanphrut N."/>
            <person name="Wichels A."/>
            <person name="Zech H."/>
            <person name="Simon M."/>
        </authorList>
    </citation>
    <scope>NUCLEOTIDE SEQUENCE [LARGE SCALE GENOMIC DNA]</scope>
    <source>
        <strain evidence="4">DSM 16493 / NCIMB 14021 / DFL 12</strain>
    </source>
</reference>
<dbReference type="STRING" id="398580.Dshi_2259"/>
<evidence type="ECO:0000313" key="4">
    <source>
        <dbReference type="Proteomes" id="UP000006833"/>
    </source>
</evidence>
<dbReference type="AlphaFoldDB" id="A8LR72"/>
<dbReference type="EMBL" id="CP000830">
    <property type="protein sequence ID" value="ABV93995.1"/>
    <property type="molecule type" value="Genomic_DNA"/>
</dbReference>
<organism evidence="3 4">
    <name type="scientific">Dinoroseobacter shibae (strain DSM 16493 / NCIMB 14021 / DFL 12)</name>
    <dbReference type="NCBI Taxonomy" id="398580"/>
    <lineage>
        <taxon>Bacteria</taxon>
        <taxon>Pseudomonadati</taxon>
        <taxon>Pseudomonadota</taxon>
        <taxon>Alphaproteobacteria</taxon>
        <taxon>Rhodobacterales</taxon>
        <taxon>Roseobacteraceae</taxon>
        <taxon>Dinoroseobacter</taxon>
    </lineage>
</organism>
<keyword evidence="2" id="KW-0472">Membrane</keyword>
<dbReference type="KEGG" id="dsh:Dshi_2259"/>
<evidence type="ECO:0000256" key="2">
    <source>
        <dbReference type="SAM" id="Phobius"/>
    </source>
</evidence>
<gene>
    <name evidence="3" type="ordered locus">Dshi_2259</name>
</gene>
<protein>
    <submittedName>
        <fullName evidence="3">Uncharacterized protein</fullName>
    </submittedName>
</protein>
<feature type="region of interest" description="Disordered" evidence="1">
    <location>
        <begin position="133"/>
        <end position="168"/>
    </location>
</feature>
<sequence>MGGRPPPHLPEGGEIMPRNLLAFIMVILFGGGVSTAGARELAERYTPDTPYRAINEFGVVLSAEPEAVVEVYAKPGASGPKYFCAAAEFSKRFLGASPSDRLVIVRPEGASATRSGAKSVLFGIVPRSASGSLPPTGLTINPRKAGEHRSVNSGLSFCEPPNKRRRDD</sequence>
<evidence type="ECO:0000313" key="3">
    <source>
        <dbReference type="EMBL" id="ABV93995.1"/>
    </source>
</evidence>